<accession>A0A482X1Y9</accession>
<feature type="domain" description="RCC1-like" evidence="4">
    <location>
        <begin position="131"/>
        <end position="369"/>
    </location>
</feature>
<dbReference type="PANTHER" id="PTHR22870:SF440">
    <property type="entry name" value="RETINITIS PIGMENTOSA GTPASE REGULATOR B-RELATED"/>
    <property type="match status" value="1"/>
</dbReference>
<proteinExistence type="predicted"/>
<comment type="caution">
    <text evidence="5">The sequence shown here is derived from an EMBL/GenBank/DDBJ whole genome shotgun (WGS) entry which is preliminary data.</text>
</comment>
<dbReference type="Pfam" id="PF25390">
    <property type="entry name" value="WD40_RLD"/>
    <property type="match status" value="1"/>
</dbReference>
<dbReference type="InterPro" id="IPR051210">
    <property type="entry name" value="Ub_ligase/GEF_domain"/>
</dbReference>
<protein>
    <recommendedName>
        <fullName evidence="4">RCC1-like domain-containing protein</fullName>
    </recommendedName>
</protein>
<feature type="repeat" description="RCC1" evidence="2">
    <location>
        <begin position="54"/>
        <end position="105"/>
    </location>
</feature>
<feature type="compositionally biased region" description="Basic and acidic residues" evidence="3">
    <location>
        <begin position="509"/>
        <end position="523"/>
    </location>
</feature>
<dbReference type="SMR" id="A0A482X1Y9"/>
<dbReference type="Pfam" id="PF00415">
    <property type="entry name" value="RCC1"/>
    <property type="match status" value="1"/>
</dbReference>
<dbReference type="STRING" id="195883.A0A482X1Y9"/>
<feature type="compositionally biased region" description="Low complexity" evidence="3">
    <location>
        <begin position="467"/>
        <end position="478"/>
    </location>
</feature>
<feature type="repeat" description="RCC1" evidence="2">
    <location>
        <begin position="211"/>
        <end position="260"/>
    </location>
</feature>
<feature type="repeat" description="RCC1" evidence="2">
    <location>
        <begin position="106"/>
        <end position="159"/>
    </location>
</feature>
<dbReference type="OrthoDB" id="10256179at2759"/>
<evidence type="ECO:0000256" key="3">
    <source>
        <dbReference type="SAM" id="MobiDB-lite"/>
    </source>
</evidence>
<evidence type="ECO:0000313" key="5">
    <source>
        <dbReference type="EMBL" id="RZF39897.1"/>
    </source>
</evidence>
<feature type="compositionally biased region" description="Polar residues" evidence="3">
    <location>
        <begin position="404"/>
        <end position="422"/>
    </location>
</feature>
<evidence type="ECO:0000256" key="1">
    <source>
        <dbReference type="ARBA" id="ARBA00022737"/>
    </source>
</evidence>
<reference evidence="5 6" key="1">
    <citation type="journal article" date="2017" name="Gigascience">
        <title>Genome sequence of the small brown planthopper, Laodelphax striatellus.</title>
        <authorList>
            <person name="Zhu J."/>
            <person name="Jiang F."/>
            <person name="Wang X."/>
            <person name="Yang P."/>
            <person name="Bao Y."/>
            <person name="Zhao W."/>
            <person name="Wang W."/>
            <person name="Lu H."/>
            <person name="Wang Q."/>
            <person name="Cui N."/>
            <person name="Li J."/>
            <person name="Chen X."/>
            <person name="Luo L."/>
            <person name="Yu J."/>
            <person name="Kang L."/>
            <person name="Cui F."/>
        </authorList>
    </citation>
    <scope>NUCLEOTIDE SEQUENCE [LARGE SCALE GENOMIC DNA]</scope>
    <source>
        <strain evidence="5">Lst14</strain>
    </source>
</reference>
<sequence>MGEEENEIPDSGAVFTFGRSRFAENLPSHFFIRNDPVVDISCGEEHTLVVCQNGRVFGFGGNEFGQLGLGTTSAVTKPSCIKSLKPEKVKKIVCGKTHSLALTGSGKLYAWGNNSDCQLGIGSDDESITSPKQIDLNDVNEPIANITAGAHHTALLTDEGKVYVWGSNSCGQLGLSDGIKKCSKPTRLSIKEKVLQIVCGYLHTLMLTEEKYLLVFGEGKSGKLGLGGTSSVPMPIPLKFDKNVRSISAGGNHSLALTDEGDVYAWGNNEHGQLGFSEEKTEITNPILVTPLLNVRVAQIACGDSHSAFVSDNGELYTCGESKYGKLCSDSELKSDIMGSRTLPFKVNRFKALKVQKVACGGCHTMVLAIPTNRQKQATVNGIIDKTNKENELAKKAISETSIEGLSDISSTPRKTSRTSLPPLQKVVIPKKEPDSTESLSTIPDMKSNGEQEINGDDKQHQNGAIEENSQENSENSQTSPKNDITTKESYIINEEIPENGENVSNDGSDTKESEDNKQESSQKETPITPDNVSEDTGSAADLSSTISVLSPATQPEDEIKEDTKPKREEKVESETTVSENKDEVKSENSKETEANGETKSKSPKQKEKNKGSKKQTSSVCAIL</sequence>
<dbReference type="PROSITE" id="PS50012">
    <property type="entry name" value="RCC1_3"/>
    <property type="match status" value="7"/>
</dbReference>
<organism evidence="5 6">
    <name type="scientific">Laodelphax striatellus</name>
    <name type="common">Small brown planthopper</name>
    <name type="synonym">Delphax striatella</name>
    <dbReference type="NCBI Taxonomy" id="195883"/>
    <lineage>
        <taxon>Eukaryota</taxon>
        <taxon>Metazoa</taxon>
        <taxon>Ecdysozoa</taxon>
        <taxon>Arthropoda</taxon>
        <taxon>Hexapoda</taxon>
        <taxon>Insecta</taxon>
        <taxon>Pterygota</taxon>
        <taxon>Neoptera</taxon>
        <taxon>Paraneoptera</taxon>
        <taxon>Hemiptera</taxon>
        <taxon>Auchenorrhyncha</taxon>
        <taxon>Fulgoroidea</taxon>
        <taxon>Delphacidae</taxon>
        <taxon>Criomorphinae</taxon>
        <taxon>Laodelphax</taxon>
    </lineage>
</organism>
<feature type="compositionally biased region" description="Basic and acidic residues" evidence="3">
    <location>
        <begin position="562"/>
        <end position="611"/>
    </location>
</feature>
<feature type="repeat" description="RCC1" evidence="2">
    <location>
        <begin position="261"/>
        <end position="313"/>
    </location>
</feature>
<name>A0A482X1Y9_LAOST</name>
<gene>
    <name evidence="5" type="ORF">LSTR_LSTR010525</name>
</gene>
<dbReference type="EMBL" id="QKKF02019521">
    <property type="protein sequence ID" value="RZF39897.1"/>
    <property type="molecule type" value="Genomic_DNA"/>
</dbReference>
<dbReference type="InterPro" id="IPR009091">
    <property type="entry name" value="RCC1/BLIP-II"/>
</dbReference>
<dbReference type="PANTHER" id="PTHR22870">
    <property type="entry name" value="REGULATOR OF CHROMOSOME CONDENSATION"/>
    <property type="match status" value="1"/>
</dbReference>
<dbReference type="InParanoid" id="A0A482X1Y9"/>
<feature type="repeat" description="RCC1" evidence="2">
    <location>
        <begin position="160"/>
        <end position="210"/>
    </location>
</feature>
<evidence type="ECO:0000259" key="4">
    <source>
        <dbReference type="Pfam" id="PF25390"/>
    </source>
</evidence>
<dbReference type="SUPFAM" id="SSF50985">
    <property type="entry name" value="RCC1/BLIP-II"/>
    <property type="match status" value="1"/>
</dbReference>
<dbReference type="PRINTS" id="PR00633">
    <property type="entry name" value="RCCNDNSATION"/>
</dbReference>
<feature type="repeat" description="RCC1" evidence="2">
    <location>
        <begin position="12"/>
        <end position="53"/>
    </location>
</feature>
<dbReference type="Proteomes" id="UP000291343">
    <property type="component" value="Unassembled WGS sequence"/>
</dbReference>
<dbReference type="InterPro" id="IPR058923">
    <property type="entry name" value="RCC1-like_dom"/>
</dbReference>
<evidence type="ECO:0000313" key="6">
    <source>
        <dbReference type="Proteomes" id="UP000291343"/>
    </source>
</evidence>
<keyword evidence="6" id="KW-1185">Reference proteome</keyword>
<evidence type="ECO:0000256" key="2">
    <source>
        <dbReference type="PROSITE-ProRule" id="PRU00235"/>
    </source>
</evidence>
<dbReference type="InterPro" id="IPR000408">
    <property type="entry name" value="Reg_chr_condens"/>
</dbReference>
<feature type="compositionally biased region" description="Polar residues" evidence="3">
    <location>
        <begin position="524"/>
        <end position="554"/>
    </location>
</feature>
<feature type="region of interest" description="Disordered" evidence="3">
    <location>
        <begin position="404"/>
        <end position="624"/>
    </location>
</feature>
<dbReference type="PROSITE" id="PS00626">
    <property type="entry name" value="RCC1_2"/>
    <property type="match status" value="5"/>
</dbReference>
<dbReference type="AlphaFoldDB" id="A0A482X1Y9"/>
<dbReference type="Gene3D" id="2.130.10.30">
    <property type="entry name" value="Regulator of chromosome condensation 1/beta-lactamase-inhibitor protein II"/>
    <property type="match status" value="1"/>
</dbReference>
<feature type="repeat" description="RCC1" evidence="2">
    <location>
        <begin position="314"/>
        <end position="371"/>
    </location>
</feature>
<keyword evidence="1" id="KW-0677">Repeat</keyword>
<feature type="compositionally biased region" description="Low complexity" evidence="3">
    <location>
        <begin position="492"/>
        <end position="503"/>
    </location>
</feature>